<proteinExistence type="inferred from homology"/>
<dbReference type="Gene3D" id="3.40.50.1980">
    <property type="entry name" value="Nitrogenase molybdenum iron protein domain"/>
    <property type="match status" value="3"/>
</dbReference>
<keyword evidence="5" id="KW-0406">Ion transport</keyword>
<dbReference type="GO" id="GO:0006829">
    <property type="term" value="P:zinc ion transport"/>
    <property type="evidence" value="ECO:0007669"/>
    <property type="project" value="UniProtKB-KW"/>
</dbReference>
<evidence type="ECO:0000256" key="4">
    <source>
        <dbReference type="ARBA" id="ARBA00022729"/>
    </source>
</evidence>
<dbReference type="InterPro" id="IPR050492">
    <property type="entry name" value="Bact_metal-bind_prot9"/>
</dbReference>
<comment type="caution">
    <text evidence="7">The sequence shown here is derived from an EMBL/GenBank/DDBJ whole genome shotgun (WGS) entry which is preliminary data.</text>
</comment>
<name>A0A2N5XUJ6_9HYPH</name>
<keyword evidence="3" id="KW-0813">Transport</keyword>
<dbReference type="Proteomes" id="UP000234881">
    <property type="component" value="Unassembled WGS sequence"/>
</dbReference>
<dbReference type="GO" id="GO:0046872">
    <property type="term" value="F:metal ion binding"/>
    <property type="evidence" value="ECO:0007669"/>
    <property type="project" value="InterPro"/>
</dbReference>
<reference evidence="7 8" key="1">
    <citation type="submission" date="2018-01" db="EMBL/GenBank/DDBJ databases">
        <title>The draft genome sequence of Cohaesibacter sp. H1304.</title>
        <authorList>
            <person name="Wang N.-N."/>
            <person name="Du Z.-J."/>
        </authorList>
    </citation>
    <scope>NUCLEOTIDE SEQUENCE [LARGE SCALE GENOMIC DNA]</scope>
    <source>
        <strain evidence="7 8">H1304</strain>
    </source>
</reference>
<feature type="region of interest" description="Disordered" evidence="6">
    <location>
        <begin position="112"/>
        <end position="154"/>
    </location>
</feature>
<evidence type="ECO:0000256" key="2">
    <source>
        <dbReference type="ARBA" id="ARBA00015915"/>
    </source>
</evidence>
<dbReference type="OrthoDB" id="7346865at2"/>
<evidence type="ECO:0000256" key="5">
    <source>
        <dbReference type="ARBA" id="ARBA00022906"/>
    </source>
</evidence>
<evidence type="ECO:0000313" key="7">
    <source>
        <dbReference type="EMBL" id="PLW78115.1"/>
    </source>
</evidence>
<comment type="similarity">
    <text evidence="1">Belongs to the bacterial solute-binding protein 9 family.</text>
</comment>
<keyword evidence="4" id="KW-0732">Signal</keyword>
<dbReference type="PANTHER" id="PTHR42953:SF3">
    <property type="entry name" value="HIGH-AFFINITY ZINC UPTAKE SYSTEM PROTEIN ZNUA"/>
    <property type="match status" value="1"/>
</dbReference>
<evidence type="ECO:0000313" key="8">
    <source>
        <dbReference type="Proteomes" id="UP000234881"/>
    </source>
</evidence>
<keyword evidence="8" id="KW-1185">Reference proteome</keyword>
<accession>A0A2N5XUJ6</accession>
<sequence length="328" mass="35498">MALAALGSTSIAGAAPKVVTSIAPIHSIASAIMLNVGTPDLLIEQSASPHASTLRPSNAKTLQAADLVIWVGPDIEPMLVKPIQTLASDAHSLELIQTKGLTLLPLREGKNWEKHSHGDEEHDHHEGHETHEDHDDHKSHEAHEDHDHDAGHDDEAHIDNHIWLDPQNGILLASAIKNALIAQDPDNTELYTKNEKTFIDSVQQVMAQAKTQLAGKSDKPFIVFHDAYHYFENRFGVEAIGSIMLQPGTTPGAARVKEIRTKLKALDAACLLSEPQFSAAILPALTEGTNTKLGELDPIGKSLTLGPSLYPDLIADNARHLSDCLSDD</sequence>
<protein>
    <recommendedName>
        <fullName evidence="2">High-affinity zinc uptake system protein ZnuA</fullName>
    </recommendedName>
</protein>
<keyword evidence="5" id="KW-0862">Zinc</keyword>
<dbReference type="Pfam" id="PF01297">
    <property type="entry name" value="ZnuA"/>
    <property type="match status" value="1"/>
</dbReference>
<dbReference type="PANTHER" id="PTHR42953">
    <property type="entry name" value="HIGH-AFFINITY ZINC UPTAKE SYSTEM PROTEIN ZNUA-RELATED"/>
    <property type="match status" value="1"/>
</dbReference>
<dbReference type="InterPro" id="IPR006127">
    <property type="entry name" value="ZnuA-like"/>
</dbReference>
<dbReference type="AlphaFoldDB" id="A0A2N5XUJ6"/>
<evidence type="ECO:0000256" key="6">
    <source>
        <dbReference type="SAM" id="MobiDB-lite"/>
    </source>
</evidence>
<keyword evidence="5" id="KW-0864">Zinc transport</keyword>
<organism evidence="7 8">
    <name type="scientific">Cohaesibacter celericrescens</name>
    <dbReference type="NCBI Taxonomy" id="2067669"/>
    <lineage>
        <taxon>Bacteria</taxon>
        <taxon>Pseudomonadati</taxon>
        <taxon>Pseudomonadota</taxon>
        <taxon>Alphaproteobacteria</taxon>
        <taxon>Hyphomicrobiales</taxon>
        <taxon>Cohaesibacteraceae</taxon>
    </lineage>
</organism>
<gene>
    <name evidence="7" type="ORF">C0081_06470</name>
</gene>
<dbReference type="EMBL" id="PKUQ01000011">
    <property type="protein sequence ID" value="PLW78115.1"/>
    <property type="molecule type" value="Genomic_DNA"/>
</dbReference>
<dbReference type="SUPFAM" id="SSF53807">
    <property type="entry name" value="Helical backbone' metal receptor"/>
    <property type="match status" value="1"/>
</dbReference>
<evidence type="ECO:0000256" key="3">
    <source>
        <dbReference type="ARBA" id="ARBA00022448"/>
    </source>
</evidence>
<evidence type="ECO:0000256" key="1">
    <source>
        <dbReference type="ARBA" id="ARBA00011028"/>
    </source>
</evidence>